<dbReference type="PANTHER" id="PTHR42949">
    <property type="entry name" value="ANAEROBIC GLYCEROL-3-PHOSPHATE DEHYDROGENASE SUBUNIT B"/>
    <property type="match status" value="1"/>
</dbReference>
<dbReference type="KEGG" id="aram:KAR29_12255"/>
<sequence length="412" mass="44534">MNVRKRDLVVIGGGPAGLAAAIAAKEAGCDDVLLVERDRILGGILNQCIHDGFGLHTFNEALSGPEYASRYIDRLRGLPIDVCEGTIVLNLSRDRRLQMSSRRGYEIVEAKAVVLAMGCRERPRGALSIPGTRPAGIFTAGAAQNLINMENVMVGRQACILGSGDIGLIMARRMTLEGARVEAVFEILPYSSGLPRNIRQCLDDYGIPLFLGTTVTQIHGRDRLEGISVAPVGPDRLPCGTERFVPCDTLLLSVGLIPENELSREARVPLDGRTNGAVVDDTFMTEVPGIFACGNVLHVHDLVDWVSLEASRAGAFAARYVAEGGPAGEATVEVRPGEGVRYTLPQKIGGRRDCCLSLRVTAPARNRSVAVREGERLVKSQRFARLHPAEMIRLDLRAADVEGCHRLEVTVE</sequence>
<evidence type="ECO:0000256" key="1">
    <source>
        <dbReference type="ARBA" id="ARBA00023002"/>
    </source>
</evidence>
<dbReference type="InterPro" id="IPR023753">
    <property type="entry name" value="FAD/NAD-binding_dom"/>
</dbReference>
<dbReference type="Gene3D" id="3.50.50.60">
    <property type="entry name" value="FAD/NAD(P)-binding domain"/>
    <property type="match status" value="2"/>
</dbReference>
<organism evidence="3 4">
    <name type="scientific">Aminithiophilus ramosus</name>
    <dbReference type="NCBI Taxonomy" id="3029084"/>
    <lineage>
        <taxon>Bacteria</taxon>
        <taxon>Thermotogati</taxon>
        <taxon>Synergistota</taxon>
        <taxon>Synergistia</taxon>
        <taxon>Synergistales</taxon>
        <taxon>Aminithiophilaceae</taxon>
        <taxon>Aminithiophilus</taxon>
    </lineage>
</organism>
<evidence type="ECO:0000259" key="2">
    <source>
        <dbReference type="Pfam" id="PF07992"/>
    </source>
</evidence>
<dbReference type="PANTHER" id="PTHR42949:SF3">
    <property type="entry name" value="ANAEROBIC GLYCEROL-3-PHOSPHATE DEHYDROGENASE SUBUNIT B"/>
    <property type="match status" value="1"/>
</dbReference>
<reference evidence="4" key="1">
    <citation type="submission" date="2021-04" db="EMBL/GenBank/DDBJ databases">
        <title>A novel Synergistetes isolate from a pyrite-forming mixed culture.</title>
        <authorList>
            <person name="Bunk B."/>
            <person name="Sproer C."/>
            <person name="Spring S."/>
            <person name="Pester M."/>
        </authorList>
    </citation>
    <scope>NUCLEOTIDE SEQUENCE [LARGE SCALE GENOMIC DNA]</scope>
    <source>
        <strain evidence="4">J.5.4.2-T.3.5.2</strain>
    </source>
</reference>
<dbReference type="SUPFAM" id="SSF51905">
    <property type="entry name" value="FAD/NAD(P)-binding domain"/>
    <property type="match status" value="1"/>
</dbReference>
<gene>
    <name evidence="3" type="ORF">KAR29_12255</name>
</gene>
<keyword evidence="4" id="KW-1185">Reference proteome</keyword>
<feature type="domain" description="FAD/NAD(P)-binding" evidence="2">
    <location>
        <begin position="7"/>
        <end position="297"/>
    </location>
</feature>
<dbReference type="GO" id="GO:0016491">
    <property type="term" value="F:oxidoreductase activity"/>
    <property type="evidence" value="ECO:0007669"/>
    <property type="project" value="UniProtKB-KW"/>
</dbReference>
<dbReference type="AlphaFoldDB" id="A0A9Q7AMF3"/>
<accession>A0A9Q7AMF3</accession>
<dbReference type="PRINTS" id="PR00411">
    <property type="entry name" value="PNDRDTASEI"/>
</dbReference>
<name>A0A9Q7AMF3_9BACT</name>
<keyword evidence="1" id="KW-0560">Oxidoreductase</keyword>
<dbReference type="InterPro" id="IPR036188">
    <property type="entry name" value="FAD/NAD-bd_sf"/>
</dbReference>
<dbReference type="InterPro" id="IPR051691">
    <property type="entry name" value="Metab_Enz_Cyan_OpOx_G3PDH"/>
</dbReference>
<dbReference type="Proteomes" id="UP000671879">
    <property type="component" value="Chromosome"/>
</dbReference>
<evidence type="ECO:0000313" key="3">
    <source>
        <dbReference type="EMBL" id="QTX32068.1"/>
    </source>
</evidence>
<dbReference type="RefSeq" id="WP_274373276.1">
    <property type="nucleotide sequence ID" value="NZ_CP072943.1"/>
</dbReference>
<dbReference type="PRINTS" id="PR00368">
    <property type="entry name" value="FADPNR"/>
</dbReference>
<protein>
    <submittedName>
        <fullName evidence="3">FAD-dependent oxidoreductase</fullName>
    </submittedName>
</protein>
<proteinExistence type="predicted"/>
<dbReference type="Pfam" id="PF07992">
    <property type="entry name" value="Pyr_redox_2"/>
    <property type="match status" value="1"/>
</dbReference>
<evidence type="ECO:0000313" key="4">
    <source>
        <dbReference type="Proteomes" id="UP000671879"/>
    </source>
</evidence>
<dbReference type="EMBL" id="CP072943">
    <property type="protein sequence ID" value="QTX32068.1"/>
    <property type="molecule type" value="Genomic_DNA"/>
</dbReference>